<proteinExistence type="predicted"/>
<dbReference type="PANTHER" id="PTHR12277">
    <property type="entry name" value="ALPHA/BETA HYDROLASE DOMAIN-CONTAINING PROTEIN"/>
    <property type="match status" value="1"/>
</dbReference>
<feature type="domain" description="AB hydrolase-1" evidence="1">
    <location>
        <begin position="72"/>
        <end position="192"/>
    </location>
</feature>
<evidence type="ECO:0000313" key="3">
    <source>
        <dbReference type="Proteomes" id="UP000198744"/>
    </source>
</evidence>
<organism evidence="2 3">
    <name type="scientific">Syntrophus gentianae</name>
    <dbReference type="NCBI Taxonomy" id="43775"/>
    <lineage>
        <taxon>Bacteria</taxon>
        <taxon>Pseudomonadati</taxon>
        <taxon>Thermodesulfobacteriota</taxon>
        <taxon>Syntrophia</taxon>
        <taxon>Syntrophales</taxon>
        <taxon>Syntrophaceae</taxon>
        <taxon>Syntrophus</taxon>
    </lineage>
</organism>
<dbReference type="InterPro" id="IPR000073">
    <property type="entry name" value="AB_hydrolase_1"/>
</dbReference>
<keyword evidence="3" id="KW-1185">Reference proteome</keyword>
<dbReference type="SUPFAM" id="SSF53474">
    <property type="entry name" value="alpha/beta-Hydrolases"/>
    <property type="match status" value="1"/>
</dbReference>
<dbReference type="Pfam" id="PF00561">
    <property type="entry name" value="Abhydrolase_1"/>
    <property type="match status" value="1"/>
</dbReference>
<dbReference type="OrthoDB" id="9777090at2"/>
<dbReference type="PANTHER" id="PTHR12277:SF79">
    <property type="entry name" value="XAA-PRO DIPEPTIDYL-PEPTIDASE-RELATED"/>
    <property type="match status" value="1"/>
</dbReference>
<protein>
    <recommendedName>
        <fullName evidence="1">AB hydrolase-1 domain-containing protein</fullName>
    </recommendedName>
</protein>
<sequence>MMKAAGGFILGSVIAVLLGCDIQKNMLYYPGQYTIADIQRYAAENDLRMWPDSNAGYQGIVSRKSPANLKGTIVIFHGNGGPAIFRTYYIAALESRGYRVVLAEYPGYGGRSGELSEKSFVADARRAALRAKGEFGGPLYLWGESLGCGVASALATDTELRPQGVVMLTPWDSLLGEARTQFPWFPVKFFLSDRYDNIANLAAYHGPVAVILSKRDEIIPNKLTEKLYHSLSQPKRMWTFENSGHNDWPSRPELDWWSEVMDFLNAHQPD</sequence>
<dbReference type="PROSITE" id="PS51257">
    <property type="entry name" value="PROKAR_LIPOPROTEIN"/>
    <property type="match status" value="1"/>
</dbReference>
<gene>
    <name evidence="2" type="ORF">SAMN04489760_13819</name>
</gene>
<accession>A0A1H8APR3</accession>
<evidence type="ECO:0000259" key="1">
    <source>
        <dbReference type="Pfam" id="PF00561"/>
    </source>
</evidence>
<dbReference type="RefSeq" id="WP_093884700.1">
    <property type="nucleotide sequence ID" value="NZ_FOBS01000038.1"/>
</dbReference>
<dbReference type="STRING" id="43775.SAMN04489760_13819"/>
<dbReference type="Gene3D" id="3.40.50.1820">
    <property type="entry name" value="alpha/beta hydrolase"/>
    <property type="match status" value="1"/>
</dbReference>
<evidence type="ECO:0000313" key="2">
    <source>
        <dbReference type="EMBL" id="SEM71779.1"/>
    </source>
</evidence>
<dbReference type="Proteomes" id="UP000198744">
    <property type="component" value="Unassembled WGS sequence"/>
</dbReference>
<dbReference type="InterPro" id="IPR029058">
    <property type="entry name" value="AB_hydrolase_fold"/>
</dbReference>
<dbReference type="AlphaFoldDB" id="A0A1H8APR3"/>
<name>A0A1H8APR3_9BACT</name>
<dbReference type="EMBL" id="FOBS01000038">
    <property type="protein sequence ID" value="SEM71779.1"/>
    <property type="molecule type" value="Genomic_DNA"/>
</dbReference>
<reference evidence="2 3" key="1">
    <citation type="submission" date="2016-10" db="EMBL/GenBank/DDBJ databases">
        <authorList>
            <person name="de Groot N.N."/>
        </authorList>
    </citation>
    <scope>NUCLEOTIDE SEQUENCE [LARGE SCALE GENOMIC DNA]</scope>
    <source>
        <strain evidence="2 3">DSM 8423</strain>
    </source>
</reference>